<dbReference type="GO" id="GO:0003700">
    <property type="term" value="F:DNA-binding transcription factor activity"/>
    <property type="evidence" value="ECO:0007669"/>
    <property type="project" value="TreeGrafter"/>
</dbReference>
<dbReference type="GO" id="GO:0000976">
    <property type="term" value="F:transcription cis-regulatory region binding"/>
    <property type="evidence" value="ECO:0007669"/>
    <property type="project" value="TreeGrafter"/>
</dbReference>
<name>A0A7X3IF60_9BACL</name>
<evidence type="ECO:0000313" key="7">
    <source>
        <dbReference type="Proteomes" id="UP000460318"/>
    </source>
</evidence>
<dbReference type="Gene3D" id="1.10.10.60">
    <property type="entry name" value="Homeodomain-like"/>
    <property type="match status" value="1"/>
</dbReference>
<comment type="caution">
    <text evidence="6">The sequence shown here is derived from an EMBL/GenBank/DDBJ whole genome shotgun (WGS) entry which is preliminary data.</text>
</comment>
<evidence type="ECO:0000259" key="5">
    <source>
        <dbReference type="PROSITE" id="PS50977"/>
    </source>
</evidence>
<dbReference type="Gene3D" id="1.10.357.10">
    <property type="entry name" value="Tetracycline Repressor, domain 2"/>
    <property type="match status" value="1"/>
</dbReference>
<dbReference type="InterPro" id="IPR004111">
    <property type="entry name" value="Repressor_TetR_C"/>
</dbReference>
<dbReference type="PROSITE" id="PS50977">
    <property type="entry name" value="HTH_TETR_2"/>
    <property type="match status" value="1"/>
</dbReference>
<evidence type="ECO:0000256" key="4">
    <source>
        <dbReference type="PROSITE-ProRule" id="PRU00335"/>
    </source>
</evidence>
<evidence type="ECO:0000256" key="2">
    <source>
        <dbReference type="ARBA" id="ARBA00023125"/>
    </source>
</evidence>
<dbReference type="InterPro" id="IPR050109">
    <property type="entry name" value="HTH-type_TetR-like_transc_reg"/>
</dbReference>
<gene>
    <name evidence="6" type="ORF">GRF59_03660</name>
</gene>
<accession>A0A7X3IF60</accession>
<feature type="DNA-binding region" description="H-T-H motif" evidence="4">
    <location>
        <begin position="59"/>
        <end position="78"/>
    </location>
</feature>
<reference evidence="6 7" key="1">
    <citation type="submission" date="2019-12" db="EMBL/GenBank/DDBJ databases">
        <title>Paenibacillus sp. nov., an endophytic bacterium isolated from the stem of Dendrobium.</title>
        <authorList>
            <person name="Zhao R."/>
        </authorList>
    </citation>
    <scope>NUCLEOTIDE SEQUENCE [LARGE SCALE GENOMIC DNA]</scope>
    <source>
        <strain evidence="6 7">HJL G12</strain>
    </source>
</reference>
<dbReference type="AlphaFoldDB" id="A0A7X3IF60"/>
<proteinExistence type="predicted"/>
<dbReference type="Pfam" id="PF02909">
    <property type="entry name" value="TetR_C_1"/>
    <property type="match status" value="1"/>
</dbReference>
<sequence>MSHDDLTPEEVAKILPPGAALGWGLAKPPQRGPKREMSIDLIVKKAVEIADKDGLPSVSMNRIASALGFTAMSLYRYIPSKDDLLILMQDAISDVPIPAERPPQEWRESMREYVMGTVGIFREHPWYGDIPILGIPITPNNLRIVDWALQSLRDMPLNDYEKMSIVLLLSGYARTYGMLQRDIDRAVQAGSSEEEFSGLNYSAALRNLIKPEQYPNLHPIVMSGAYTGENEDENTVGNDLDFGLERILDGIEQFLIRKTTSDATEHHK</sequence>
<evidence type="ECO:0000256" key="1">
    <source>
        <dbReference type="ARBA" id="ARBA00023015"/>
    </source>
</evidence>
<dbReference type="PANTHER" id="PTHR30055:SF151">
    <property type="entry name" value="TRANSCRIPTIONAL REGULATORY PROTEIN"/>
    <property type="match status" value="1"/>
</dbReference>
<dbReference type="SUPFAM" id="SSF48498">
    <property type="entry name" value="Tetracyclin repressor-like, C-terminal domain"/>
    <property type="match status" value="1"/>
</dbReference>
<dbReference type="InterPro" id="IPR001647">
    <property type="entry name" value="HTH_TetR"/>
</dbReference>
<dbReference type="GO" id="GO:0045892">
    <property type="term" value="P:negative regulation of DNA-templated transcription"/>
    <property type="evidence" value="ECO:0007669"/>
    <property type="project" value="InterPro"/>
</dbReference>
<keyword evidence="3" id="KW-0804">Transcription</keyword>
<dbReference type="InterPro" id="IPR009057">
    <property type="entry name" value="Homeodomain-like_sf"/>
</dbReference>
<dbReference type="PANTHER" id="PTHR30055">
    <property type="entry name" value="HTH-TYPE TRANSCRIPTIONAL REGULATOR RUTR"/>
    <property type="match status" value="1"/>
</dbReference>
<dbReference type="Proteomes" id="UP000460318">
    <property type="component" value="Unassembled WGS sequence"/>
</dbReference>
<keyword evidence="1" id="KW-0805">Transcription regulation</keyword>
<dbReference type="Pfam" id="PF00440">
    <property type="entry name" value="TetR_N"/>
    <property type="match status" value="1"/>
</dbReference>
<dbReference type="RefSeq" id="WP_160496291.1">
    <property type="nucleotide sequence ID" value="NZ_WUBI01000001.1"/>
</dbReference>
<keyword evidence="2 4" id="KW-0238">DNA-binding</keyword>
<dbReference type="EMBL" id="WUBI01000001">
    <property type="protein sequence ID" value="MWV42715.1"/>
    <property type="molecule type" value="Genomic_DNA"/>
</dbReference>
<feature type="domain" description="HTH tetR-type" evidence="5">
    <location>
        <begin position="36"/>
        <end position="96"/>
    </location>
</feature>
<organism evidence="6 7">
    <name type="scientific">Paenibacillus dendrobii</name>
    <dbReference type="NCBI Taxonomy" id="2691084"/>
    <lineage>
        <taxon>Bacteria</taxon>
        <taxon>Bacillati</taxon>
        <taxon>Bacillota</taxon>
        <taxon>Bacilli</taxon>
        <taxon>Bacillales</taxon>
        <taxon>Paenibacillaceae</taxon>
        <taxon>Paenibacillus</taxon>
    </lineage>
</organism>
<protein>
    <submittedName>
        <fullName evidence="6">TetR family transcriptional regulator</fullName>
    </submittedName>
</protein>
<keyword evidence="7" id="KW-1185">Reference proteome</keyword>
<dbReference type="SUPFAM" id="SSF46689">
    <property type="entry name" value="Homeodomain-like"/>
    <property type="match status" value="1"/>
</dbReference>
<dbReference type="InterPro" id="IPR036271">
    <property type="entry name" value="Tet_transcr_reg_TetR-rel_C_sf"/>
</dbReference>
<evidence type="ECO:0000256" key="3">
    <source>
        <dbReference type="ARBA" id="ARBA00023163"/>
    </source>
</evidence>
<evidence type="ECO:0000313" key="6">
    <source>
        <dbReference type="EMBL" id="MWV42715.1"/>
    </source>
</evidence>